<evidence type="ECO:0008006" key="4">
    <source>
        <dbReference type="Google" id="ProtNLM"/>
    </source>
</evidence>
<accession>A0ABT3QFY9</accession>
<sequence length="72" mass="7329">MSLIRNATILVTIAALTAGCSTPDKHKKDHKAAAPVAAKAPVQPQPVIIAPGTGTTAPPFPDAPVMPSFSKD</sequence>
<name>A0ABT3QFY9_9PROT</name>
<dbReference type="EMBL" id="JAPIUZ010000004">
    <property type="protein sequence ID" value="MCX2564207.1"/>
    <property type="molecule type" value="Genomic_DNA"/>
</dbReference>
<feature type="region of interest" description="Disordered" evidence="1">
    <location>
        <begin position="44"/>
        <end position="72"/>
    </location>
</feature>
<organism evidence="2 3">
    <name type="scientific">Acetobacter thailandicus</name>
    <dbReference type="NCBI Taxonomy" id="1502842"/>
    <lineage>
        <taxon>Bacteria</taxon>
        <taxon>Pseudomonadati</taxon>
        <taxon>Pseudomonadota</taxon>
        <taxon>Alphaproteobacteria</taxon>
        <taxon>Acetobacterales</taxon>
        <taxon>Acetobacteraceae</taxon>
        <taxon>Acetobacter</taxon>
    </lineage>
</organism>
<dbReference type="RefSeq" id="WP_173559905.1">
    <property type="nucleotide sequence ID" value="NZ_JAERKY010000001.1"/>
</dbReference>
<dbReference type="PROSITE" id="PS51257">
    <property type="entry name" value="PROKAR_LIPOPROTEIN"/>
    <property type="match status" value="1"/>
</dbReference>
<keyword evidence="3" id="KW-1185">Reference proteome</keyword>
<dbReference type="Proteomes" id="UP001301152">
    <property type="component" value="Unassembled WGS sequence"/>
</dbReference>
<evidence type="ECO:0000313" key="2">
    <source>
        <dbReference type="EMBL" id="MCX2564207.1"/>
    </source>
</evidence>
<comment type="caution">
    <text evidence="2">The sequence shown here is derived from an EMBL/GenBank/DDBJ whole genome shotgun (WGS) entry which is preliminary data.</text>
</comment>
<feature type="compositionally biased region" description="Low complexity" evidence="1">
    <location>
        <begin position="44"/>
        <end position="57"/>
    </location>
</feature>
<reference evidence="2 3" key="1">
    <citation type="submission" date="2022-11" db="EMBL/GenBank/DDBJ databases">
        <title>Genome sequencing of Acetobacter type strain.</title>
        <authorList>
            <person name="Heo J."/>
            <person name="Lee D."/>
            <person name="Han B.-H."/>
            <person name="Hong S.-B."/>
            <person name="Kwon S.-W."/>
        </authorList>
    </citation>
    <scope>NUCLEOTIDE SEQUENCE [LARGE SCALE GENOMIC DNA]</scope>
    <source>
        <strain evidence="2 3">KACC 21253</strain>
    </source>
</reference>
<evidence type="ECO:0000313" key="3">
    <source>
        <dbReference type="Proteomes" id="UP001301152"/>
    </source>
</evidence>
<gene>
    <name evidence="2" type="ORF">OQ497_09570</name>
</gene>
<proteinExistence type="predicted"/>
<protein>
    <recommendedName>
        <fullName evidence="4">Lipoprotein</fullName>
    </recommendedName>
</protein>
<evidence type="ECO:0000256" key="1">
    <source>
        <dbReference type="SAM" id="MobiDB-lite"/>
    </source>
</evidence>